<dbReference type="EMBL" id="FNGP01000006">
    <property type="protein sequence ID" value="SDL80573.1"/>
    <property type="molecule type" value="Genomic_DNA"/>
</dbReference>
<evidence type="ECO:0000256" key="2">
    <source>
        <dbReference type="ARBA" id="ARBA00023125"/>
    </source>
</evidence>
<accession>A0A1G9N2G4</accession>
<dbReference type="Pfam" id="PF09339">
    <property type="entry name" value="HTH_IclR"/>
    <property type="match status" value="1"/>
</dbReference>
<name>A0A1G9N2G4_9ACTN</name>
<dbReference type="Proteomes" id="UP000199475">
    <property type="component" value="Unassembled WGS sequence"/>
</dbReference>
<dbReference type="GO" id="GO:0003700">
    <property type="term" value="F:DNA-binding transcription factor activity"/>
    <property type="evidence" value="ECO:0007669"/>
    <property type="project" value="TreeGrafter"/>
</dbReference>
<dbReference type="PROSITE" id="PS51077">
    <property type="entry name" value="HTH_ICLR"/>
    <property type="match status" value="1"/>
</dbReference>
<keyword evidence="1" id="KW-0805">Transcription regulation</keyword>
<dbReference type="Pfam" id="PF01614">
    <property type="entry name" value="IclR_C"/>
    <property type="match status" value="1"/>
</dbReference>
<keyword evidence="2" id="KW-0238">DNA-binding</keyword>
<dbReference type="GO" id="GO:0003677">
    <property type="term" value="F:DNA binding"/>
    <property type="evidence" value="ECO:0007669"/>
    <property type="project" value="UniProtKB-KW"/>
</dbReference>
<dbReference type="SUPFAM" id="SSF55781">
    <property type="entry name" value="GAF domain-like"/>
    <property type="match status" value="1"/>
</dbReference>
<dbReference type="InterPro" id="IPR050707">
    <property type="entry name" value="HTH_MetabolicPath_Reg"/>
</dbReference>
<dbReference type="PROSITE" id="PS51078">
    <property type="entry name" value="ICLR_ED"/>
    <property type="match status" value="1"/>
</dbReference>
<keyword evidence="3" id="KW-0804">Transcription</keyword>
<organism evidence="6 7">
    <name type="scientific">Tessaracoccus oleiagri</name>
    <dbReference type="NCBI Taxonomy" id="686624"/>
    <lineage>
        <taxon>Bacteria</taxon>
        <taxon>Bacillati</taxon>
        <taxon>Actinomycetota</taxon>
        <taxon>Actinomycetes</taxon>
        <taxon>Propionibacteriales</taxon>
        <taxon>Propionibacteriaceae</taxon>
        <taxon>Tessaracoccus</taxon>
    </lineage>
</organism>
<dbReference type="GO" id="GO:0045892">
    <property type="term" value="P:negative regulation of DNA-templated transcription"/>
    <property type="evidence" value="ECO:0007669"/>
    <property type="project" value="TreeGrafter"/>
</dbReference>
<dbReference type="InterPro" id="IPR036390">
    <property type="entry name" value="WH_DNA-bd_sf"/>
</dbReference>
<dbReference type="InterPro" id="IPR036388">
    <property type="entry name" value="WH-like_DNA-bd_sf"/>
</dbReference>
<feature type="domain" description="IclR-ED" evidence="5">
    <location>
        <begin position="70"/>
        <end position="252"/>
    </location>
</feature>
<dbReference type="Gene3D" id="3.30.450.40">
    <property type="match status" value="1"/>
</dbReference>
<dbReference type="OrthoDB" id="3734039at2"/>
<reference evidence="6 7" key="1">
    <citation type="submission" date="2016-10" db="EMBL/GenBank/DDBJ databases">
        <authorList>
            <person name="de Groot N.N."/>
        </authorList>
    </citation>
    <scope>NUCLEOTIDE SEQUENCE [LARGE SCALE GENOMIC DNA]</scope>
    <source>
        <strain evidence="6 7">CGMCC 1.9159</strain>
    </source>
</reference>
<evidence type="ECO:0000256" key="3">
    <source>
        <dbReference type="ARBA" id="ARBA00023163"/>
    </source>
</evidence>
<dbReference type="STRING" id="686624.SAMN04488242_2896"/>
<dbReference type="PANTHER" id="PTHR30136:SF35">
    <property type="entry name" value="HTH-TYPE TRANSCRIPTIONAL REGULATOR RV1719"/>
    <property type="match status" value="1"/>
</dbReference>
<proteinExistence type="predicted"/>
<dbReference type="AlphaFoldDB" id="A0A1G9N2G4"/>
<dbReference type="InterPro" id="IPR014757">
    <property type="entry name" value="Tscrpt_reg_IclR_C"/>
</dbReference>
<dbReference type="Gene3D" id="1.10.10.10">
    <property type="entry name" value="Winged helix-like DNA-binding domain superfamily/Winged helix DNA-binding domain"/>
    <property type="match status" value="1"/>
</dbReference>
<feature type="domain" description="HTH iclR-type" evidence="4">
    <location>
        <begin position="7"/>
        <end position="69"/>
    </location>
</feature>
<sequence length="252" mass="26473">MRDKSKVPAADATLAVLSFLARQARPAPAARIAAAAGLPRSTTYDLLSVLVERGFAIHYEQDRAYGLGAAAYELSSGYARQAPLAILGRRVAESLVAELGESVHVAVLHGRDVLYVVESRAAGRPSLVTDVGVRLPAHLTASGRAMLAALPAAQLRALYAGVRELEVRPGWDSSLGYSVARVMAEAKETRARGHAVEDGEVTPGLRSIALAAHDRAGWPVAAIAVTYPSDVELVDGLDALRRAAERLGAALA</sequence>
<protein>
    <submittedName>
        <fullName evidence="6">Transcriptional regulator, IclR family</fullName>
    </submittedName>
</protein>
<evidence type="ECO:0000313" key="7">
    <source>
        <dbReference type="Proteomes" id="UP000199475"/>
    </source>
</evidence>
<evidence type="ECO:0000256" key="1">
    <source>
        <dbReference type="ARBA" id="ARBA00023015"/>
    </source>
</evidence>
<evidence type="ECO:0000259" key="4">
    <source>
        <dbReference type="PROSITE" id="PS51077"/>
    </source>
</evidence>
<keyword evidence="7" id="KW-1185">Reference proteome</keyword>
<dbReference type="SUPFAM" id="SSF46785">
    <property type="entry name" value="Winged helix' DNA-binding domain"/>
    <property type="match status" value="1"/>
</dbReference>
<evidence type="ECO:0000259" key="5">
    <source>
        <dbReference type="PROSITE" id="PS51078"/>
    </source>
</evidence>
<dbReference type="PANTHER" id="PTHR30136">
    <property type="entry name" value="HELIX-TURN-HELIX TRANSCRIPTIONAL REGULATOR, ICLR FAMILY"/>
    <property type="match status" value="1"/>
</dbReference>
<dbReference type="RefSeq" id="WP_093253679.1">
    <property type="nucleotide sequence ID" value="NZ_FNGP01000006.1"/>
</dbReference>
<dbReference type="InterPro" id="IPR029016">
    <property type="entry name" value="GAF-like_dom_sf"/>
</dbReference>
<dbReference type="InterPro" id="IPR005471">
    <property type="entry name" value="Tscrpt_reg_IclR_N"/>
</dbReference>
<dbReference type="SMART" id="SM00346">
    <property type="entry name" value="HTH_ICLR"/>
    <property type="match status" value="1"/>
</dbReference>
<evidence type="ECO:0000313" key="6">
    <source>
        <dbReference type="EMBL" id="SDL80573.1"/>
    </source>
</evidence>
<gene>
    <name evidence="6" type="ORF">SAMN04488242_2896</name>
</gene>